<feature type="compositionally biased region" description="Basic and acidic residues" evidence="1">
    <location>
        <begin position="138"/>
        <end position="165"/>
    </location>
</feature>
<gene>
    <name evidence="2" type="ORF">JZ751_027264</name>
</gene>
<evidence type="ECO:0000313" key="3">
    <source>
        <dbReference type="Proteomes" id="UP000824540"/>
    </source>
</evidence>
<evidence type="ECO:0000256" key="1">
    <source>
        <dbReference type="SAM" id="MobiDB-lite"/>
    </source>
</evidence>
<feature type="compositionally biased region" description="Low complexity" evidence="1">
    <location>
        <begin position="110"/>
        <end position="123"/>
    </location>
</feature>
<feature type="region of interest" description="Disordered" evidence="1">
    <location>
        <begin position="432"/>
        <end position="468"/>
    </location>
</feature>
<sequence length="600" mass="65683">MFLKGGGGGRDTLQHHHGDTNRKAAACIWKRLNLVISSASPLRRGAMEPEQSSRTHTCCSSTVPNTRRLPGNPPGRLLQGADHSEHNLGHSEHSPGHSEHSPGHSEHSLGHSAHSLGHSAHSLGHSEHSLGHSLHSPGHSEHSPGHSEHSPGHSEHSLGHSEQHRPTGRVYGAQAYGAGLWSTGLRGGFMGTCLCEAVETAPTGMGQRVAGRGRAAQWRLRAPKQAHVQSQHVSTTALQHIPQHCTLSGNTAAPPTECLAVVKAGHALARTWFTVELTVLRRIGTNSCRALALARERKESCSEKRDRKERWRGKREIEEGETERGRTSEPVALQPLCGGGWQEARRLEAERGVFIGCTGRRTGQTQAVHLSPNLWGESAPMSRGWLALPHSTYKKTKSENEQTVQLISDDGLKMQGTRCIPGVQDEEERVQLPAQQHPSQGLQEITPTSRRKLLDPGTQRPHPGGQRSTAYMTVEVPWERRWVKDSPDPKVACLVALGDQQPIVRMAVRTEFPGWLVWLLHAEIILLPADWHISGKGPFPLWRDTVGNKDHDSSALFPERLCGSWLRGVMCASTAQACGMRQLSAPGLEHRSGCWVNLLD</sequence>
<feature type="compositionally biased region" description="Polar residues" evidence="1">
    <location>
        <begin position="433"/>
        <end position="448"/>
    </location>
</feature>
<feature type="compositionally biased region" description="Polar residues" evidence="1">
    <location>
        <begin position="54"/>
        <end position="65"/>
    </location>
</feature>
<evidence type="ECO:0000313" key="2">
    <source>
        <dbReference type="EMBL" id="KAG9330107.1"/>
    </source>
</evidence>
<accession>A0A8T2N0J1</accession>
<comment type="caution">
    <text evidence="2">The sequence shown here is derived from an EMBL/GenBank/DDBJ whole genome shotgun (WGS) entry which is preliminary data.</text>
</comment>
<feature type="compositionally biased region" description="Basic and acidic residues" evidence="1">
    <location>
        <begin position="82"/>
        <end position="109"/>
    </location>
</feature>
<name>A0A8T2N0J1_9TELE</name>
<dbReference type="Proteomes" id="UP000824540">
    <property type="component" value="Unassembled WGS sequence"/>
</dbReference>
<reference evidence="2" key="1">
    <citation type="thesis" date="2021" institute="BYU ScholarsArchive" country="Provo, UT, USA">
        <title>Applications of and Algorithms for Genome Assembly and Genomic Analyses with an Emphasis on Marine Teleosts.</title>
        <authorList>
            <person name="Pickett B.D."/>
        </authorList>
    </citation>
    <scope>NUCLEOTIDE SEQUENCE</scope>
    <source>
        <strain evidence="2">HI-2016</strain>
    </source>
</reference>
<dbReference type="EMBL" id="JAFBMS010000751">
    <property type="protein sequence ID" value="KAG9330107.1"/>
    <property type="molecule type" value="Genomic_DNA"/>
</dbReference>
<protein>
    <submittedName>
        <fullName evidence="2">Uncharacterized protein</fullName>
    </submittedName>
</protein>
<feature type="region of interest" description="Disordered" evidence="1">
    <location>
        <begin position="41"/>
        <end position="166"/>
    </location>
</feature>
<organism evidence="2 3">
    <name type="scientific">Albula glossodonta</name>
    <name type="common">roundjaw bonefish</name>
    <dbReference type="NCBI Taxonomy" id="121402"/>
    <lineage>
        <taxon>Eukaryota</taxon>
        <taxon>Metazoa</taxon>
        <taxon>Chordata</taxon>
        <taxon>Craniata</taxon>
        <taxon>Vertebrata</taxon>
        <taxon>Euteleostomi</taxon>
        <taxon>Actinopterygii</taxon>
        <taxon>Neopterygii</taxon>
        <taxon>Teleostei</taxon>
        <taxon>Albuliformes</taxon>
        <taxon>Albulidae</taxon>
        <taxon>Albula</taxon>
    </lineage>
</organism>
<feature type="region of interest" description="Disordered" evidence="1">
    <location>
        <begin position="302"/>
        <end position="327"/>
    </location>
</feature>
<proteinExistence type="predicted"/>
<dbReference type="AlphaFoldDB" id="A0A8T2N0J1"/>
<keyword evidence="3" id="KW-1185">Reference proteome</keyword>